<evidence type="ECO:0000256" key="3">
    <source>
        <dbReference type="RuleBase" id="RU003616"/>
    </source>
</evidence>
<dbReference type="PROSITE" id="PS01031">
    <property type="entry name" value="SHSP"/>
    <property type="match status" value="2"/>
</dbReference>
<gene>
    <name evidence="5" type="ORF">TCAL_06394</name>
</gene>
<evidence type="ECO:0000256" key="2">
    <source>
        <dbReference type="PROSITE-ProRule" id="PRU00285"/>
    </source>
</evidence>
<dbReference type="EMBL" id="VCGU01000005">
    <property type="protein sequence ID" value="TRY74807.1"/>
    <property type="molecule type" value="Genomic_DNA"/>
</dbReference>
<dbReference type="Proteomes" id="UP000318571">
    <property type="component" value="Chromosome 2"/>
</dbReference>
<evidence type="ECO:0000313" key="6">
    <source>
        <dbReference type="Proteomes" id="UP000318571"/>
    </source>
</evidence>
<dbReference type="InterPro" id="IPR031107">
    <property type="entry name" value="Small_HSP"/>
</dbReference>
<accession>A0A553PAU9</accession>
<reference evidence="5 6" key="1">
    <citation type="journal article" date="2018" name="Nat. Ecol. Evol.">
        <title>Genomic signatures of mitonuclear coevolution across populations of Tigriopus californicus.</title>
        <authorList>
            <person name="Barreto F.S."/>
            <person name="Watson E.T."/>
            <person name="Lima T.G."/>
            <person name="Willett C.S."/>
            <person name="Edmands S."/>
            <person name="Li W."/>
            <person name="Burton R.S."/>
        </authorList>
    </citation>
    <scope>NUCLEOTIDE SEQUENCE [LARGE SCALE GENOMIC DNA]</scope>
    <source>
        <strain evidence="5 6">San Diego</strain>
    </source>
</reference>
<dbReference type="AlphaFoldDB" id="A0A553PAU9"/>
<sequence length="268" mass="30365">MDLFLPMLFDDDLLMPNNPWGHRAQSRGAYPSLRYFYHPQTHAGHQLQKREPLEWKEEGDQYVLEVKASGFQKDHFKLSLDSEQGYLRVMANTHDKSEEGVVTSKQFTKAFALPDRCKLAELKSEYKDGVLKVMVPKAEPPKREAHPLESTFEIIPKLLGGDLFKGQEIHDTEDSFEVKMSLSGFKPEQLNVEVSPEGVLTIAGKMEEKNEDGTTRNREICKSFALPKNCKVDEVGSKFSKDGQLTVTAPKDSAKTVKGHRKLQIQSE</sequence>
<keyword evidence="1" id="KW-0346">Stress response</keyword>
<dbReference type="InterPro" id="IPR002068">
    <property type="entry name" value="A-crystallin/Hsp20_dom"/>
</dbReference>
<feature type="domain" description="SHSP" evidence="4">
    <location>
        <begin position="44"/>
        <end position="153"/>
    </location>
</feature>
<dbReference type="PANTHER" id="PTHR11527">
    <property type="entry name" value="HEAT-SHOCK PROTEIN 20 FAMILY MEMBER"/>
    <property type="match status" value="1"/>
</dbReference>
<organism evidence="5 6">
    <name type="scientific">Tigriopus californicus</name>
    <name type="common">Marine copepod</name>
    <dbReference type="NCBI Taxonomy" id="6832"/>
    <lineage>
        <taxon>Eukaryota</taxon>
        <taxon>Metazoa</taxon>
        <taxon>Ecdysozoa</taxon>
        <taxon>Arthropoda</taxon>
        <taxon>Crustacea</taxon>
        <taxon>Multicrustacea</taxon>
        <taxon>Hexanauplia</taxon>
        <taxon>Copepoda</taxon>
        <taxon>Harpacticoida</taxon>
        <taxon>Harpacticidae</taxon>
        <taxon>Tigriopus</taxon>
    </lineage>
</organism>
<name>A0A553PAU9_TIGCA</name>
<evidence type="ECO:0000256" key="1">
    <source>
        <dbReference type="ARBA" id="ARBA00023016"/>
    </source>
</evidence>
<dbReference type="CDD" id="cd06464">
    <property type="entry name" value="ACD_sHsps-like"/>
    <property type="match status" value="2"/>
</dbReference>
<dbReference type="OrthoDB" id="6368705at2759"/>
<dbReference type="OMA" id="CVRIHAR"/>
<dbReference type="Pfam" id="PF00011">
    <property type="entry name" value="HSP20"/>
    <property type="match status" value="2"/>
</dbReference>
<dbReference type="STRING" id="6832.A0A553PAU9"/>
<comment type="caution">
    <text evidence="5">The sequence shown here is derived from an EMBL/GenBank/DDBJ whole genome shotgun (WGS) entry which is preliminary data.</text>
</comment>
<dbReference type="Gene3D" id="2.60.40.790">
    <property type="match status" value="2"/>
</dbReference>
<dbReference type="SUPFAM" id="SSF49764">
    <property type="entry name" value="HSP20-like chaperones"/>
    <property type="match status" value="2"/>
</dbReference>
<comment type="similarity">
    <text evidence="2 3">Belongs to the small heat shock protein (HSP20) family.</text>
</comment>
<dbReference type="InterPro" id="IPR008978">
    <property type="entry name" value="HSP20-like_chaperone"/>
</dbReference>
<protein>
    <recommendedName>
        <fullName evidence="4">SHSP domain-containing protein</fullName>
    </recommendedName>
</protein>
<keyword evidence="6" id="KW-1185">Reference proteome</keyword>
<feature type="domain" description="SHSP" evidence="4">
    <location>
        <begin position="158"/>
        <end position="268"/>
    </location>
</feature>
<evidence type="ECO:0000313" key="5">
    <source>
        <dbReference type="EMBL" id="TRY74807.1"/>
    </source>
</evidence>
<proteinExistence type="inferred from homology"/>
<evidence type="ECO:0000259" key="4">
    <source>
        <dbReference type="PROSITE" id="PS01031"/>
    </source>
</evidence>